<reference evidence="2 3" key="1">
    <citation type="submission" date="2012-11" db="EMBL/GenBank/DDBJ databases">
        <title>Genome assembly of Thiorhodococcus sp. AK35.</title>
        <authorList>
            <person name="Nupur N."/>
            <person name="Khatri I."/>
            <person name="Subramanian S."/>
            <person name="Pinnaka A."/>
        </authorList>
    </citation>
    <scope>NUCLEOTIDE SEQUENCE [LARGE SCALE GENOMIC DNA]</scope>
    <source>
        <strain evidence="2 3">AK35</strain>
    </source>
</reference>
<dbReference type="OrthoDB" id="6388159at2"/>
<organism evidence="2 3">
    <name type="scientific">Imhoffiella purpurea</name>
    <dbReference type="NCBI Taxonomy" id="1249627"/>
    <lineage>
        <taxon>Bacteria</taxon>
        <taxon>Pseudomonadati</taxon>
        <taxon>Pseudomonadota</taxon>
        <taxon>Gammaproteobacteria</taxon>
        <taxon>Chromatiales</taxon>
        <taxon>Chromatiaceae</taxon>
        <taxon>Imhoffiella</taxon>
    </lineage>
</organism>
<dbReference type="InterPro" id="IPR052746">
    <property type="entry name" value="MlaB_ABC_Transporter"/>
</dbReference>
<gene>
    <name evidence="2" type="ORF">D779_2454</name>
</gene>
<accession>W9VB97</accession>
<dbReference type="SUPFAM" id="SSF52091">
    <property type="entry name" value="SpoIIaa-like"/>
    <property type="match status" value="1"/>
</dbReference>
<dbReference type="PANTHER" id="PTHR35849:SF2">
    <property type="entry name" value="BLR2341 PROTEIN"/>
    <property type="match status" value="1"/>
</dbReference>
<dbReference type="RefSeq" id="WP_052347691.1">
    <property type="nucleotide sequence ID" value="NZ_AONC01000004.1"/>
</dbReference>
<dbReference type="Pfam" id="PF13466">
    <property type="entry name" value="STAS_2"/>
    <property type="match status" value="1"/>
</dbReference>
<dbReference type="CDD" id="cd07043">
    <property type="entry name" value="STAS_anti-anti-sigma_factors"/>
    <property type="match status" value="1"/>
</dbReference>
<dbReference type="PROSITE" id="PS50801">
    <property type="entry name" value="STAS"/>
    <property type="match status" value="1"/>
</dbReference>
<dbReference type="Gene3D" id="3.30.750.24">
    <property type="entry name" value="STAS domain"/>
    <property type="match status" value="1"/>
</dbReference>
<proteinExistence type="predicted"/>
<dbReference type="PANTHER" id="PTHR35849">
    <property type="entry name" value="BLR2341 PROTEIN"/>
    <property type="match status" value="1"/>
</dbReference>
<dbReference type="InterPro" id="IPR002645">
    <property type="entry name" value="STAS_dom"/>
</dbReference>
<name>W9VB97_9GAMM</name>
<evidence type="ECO:0000313" key="3">
    <source>
        <dbReference type="Proteomes" id="UP000019460"/>
    </source>
</evidence>
<comment type="caution">
    <text evidence="2">The sequence shown here is derived from an EMBL/GenBank/DDBJ whole genome shotgun (WGS) entry which is preliminary data.</text>
</comment>
<evidence type="ECO:0000313" key="2">
    <source>
        <dbReference type="EMBL" id="EXJ16843.1"/>
    </source>
</evidence>
<keyword evidence="3" id="KW-1185">Reference proteome</keyword>
<dbReference type="EMBL" id="AONC01000004">
    <property type="protein sequence ID" value="EXJ16843.1"/>
    <property type="molecule type" value="Genomic_DNA"/>
</dbReference>
<feature type="domain" description="STAS" evidence="1">
    <location>
        <begin position="14"/>
        <end position="109"/>
    </location>
</feature>
<dbReference type="AlphaFoldDB" id="W9VB97"/>
<sequence>MSPHPVGLDEDERLAFEGELTIYTAAESYARLRAFLADRDRCVLDLSAVSELDCAGLQVLLWTKQLAERQGKQLLLDARSPALDDAIAILHLAPGLGIESCPMDQDVGP</sequence>
<dbReference type="eggNOG" id="COG3113">
    <property type="taxonomic scope" value="Bacteria"/>
</dbReference>
<dbReference type="Proteomes" id="UP000019460">
    <property type="component" value="Unassembled WGS sequence"/>
</dbReference>
<protein>
    <recommendedName>
        <fullName evidence="1">STAS domain-containing protein</fullName>
    </recommendedName>
</protein>
<dbReference type="InterPro" id="IPR036513">
    <property type="entry name" value="STAS_dom_sf"/>
</dbReference>
<dbReference type="STRING" id="1249627.D779_2454"/>
<evidence type="ECO:0000259" key="1">
    <source>
        <dbReference type="PROSITE" id="PS50801"/>
    </source>
</evidence>
<dbReference type="InterPro" id="IPR058548">
    <property type="entry name" value="MlaB-like_STAS"/>
</dbReference>